<dbReference type="PROSITE" id="PS51483">
    <property type="entry name" value="B5"/>
    <property type="match status" value="1"/>
</dbReference>
<evidence type="ECO:0000259" key="19">
    <source>
        <dbReference type="PROSITE" id="PS51483"/>
    </source>
</evidence>
<dbReference type="SMART" id="SM00896">
    <property type="entry name" value="FDX-ACB"/>
    <property type="match status" value="1"/>
</dbReference>
<keyword evidence="9 15" id="KW-0067">ATP-binding</keyword>
<dbReference type="Gene3D" id="3.30.56.10">
    <property type="match status" value="2"/>
</dbReference>
<evidence type="ECO:0000256" key="16">
    <source>
        <dbReference type="PROSITE-ProRule" id="PRU00209"/>
    </source>
</evidence>
<evidence type="ECO:0000259" key="18">
    <source>
        <dbReference type="PROSITE" id="PS51447"/>
    </source>
</evidence>
<dbReference type="SMART" id="SM00873">
    <property type="entry name" value="B3_4"/>
    <property type="match status" value="1"/>
</dbReference>
<comment type="caution">
    <text evidence="20">The sequence shown here is derived from an EMBL/GenBank/DDBJ whole genome shotgun (WGS) entry which is preliminary data.</text>
</comment>
<evidence type="ECO:0000256" key="5">
    <source>
        <dbReference type="ARBA" id="ARBA00022555"/>
    </source>
</evidence>
<dbReference type="EMBL" id="JAUTXY010000010">
    <property type="protein sequence ID" value="MEE2060057.1"/>
    <property type="molecule type" value="Genomic_DNA"/>
</dbReference>
<dbReference type="InterPro" id="IPR045060">
    <property type="entry name" value="Phe-tRNA-ligase_IIc_bsu"/>
</dbReference>
<dbReference type="InterPro" id="IPR004532">
    <property type="entry name" value="Phe-tRNA-ligase_IIc_bsu_bact"/>
</dbReference>
<dbReference type="InterPro" id="IPR041616">
    <property type="entry name" value="PheRS_beta_core"/>
</dbReference>
<dbReference type="SUPFAM" id="SSF56037">
    <property type="entry name" value="PheT/TilS domain"/>
    <property type="match status" value="1"/>
</dbReference>
<dbReference type="Gene3D" id="2.40.50.140">
    <property type="entry name" value="Nucleic acid-binding proteins"/>
    <property type="match status" value="1"/>
</dbReference>
<accession>A0ABU7LGL3</accession>
<dbReference type="SUPFAM" id="SSF46955">
    <property type="entry name" value="Putative DNA-binding domain"/>
    <property type="match status" value="1"/>
</dbReference>
<dbReference type="InterPro" id="IPR005147">
    <property type="entry name" value="tRNA_synthase_B5-dom"/>
</dbReference>
<dbReference type="RefSeq" id="WP_330135229.1">
    <property type="nucleotide sequence ID" value="NZ_JAUTXY010000010.1"/>
</dbReference>
<evidence type="ECO:0000256" key="12">
    <source>
        <dbReference type="ARBA" id="ARBA00022917"/>
    </source>
</evidence>
<keyword evidence="11 16" id="KW-0694">RNA-binding</keyword>
<keyword evidence="10 15" id="KW-0460">Magnesium</keyword>
<dbReference type="CDD" id="cd00769">
    <property type="entry name" value="PheRS_beta_core"/>
    <property type="match status" value="1"/>
</dbReference>
<evidence type="ECO:0000256" key="6">
    <source>
        <dbReference type="ARBA" id="ARBA00022598"/>
    </source>
</evidence>
<name>A0ABU7LGL3_9NOCA</name>
<dbReference type="SUPFAM" id="SSF55681">
    <property type="entry name" value="Class II aaRS and biotin synthetases"/>
    <property type="match status" value="1"/>
</dbReference>
<evidence type="ECO:0000313" key="21">
    <source>
        <dbReference type="Proteomes" id="UP001336020"/>
    </source>
</evidence>
<organism evidence="20 21">
    <name type="scientific">Rhodococcus artemisiae</name>
    <dbReference type="NCBI Taxonomy" id="714159"/>
    <lineage>
        <taxon>Bacteria</taxon>
        <taxon>Bacillati</taxon>
        <taxon>Actinomycetota</taxon>
        <taxon>Actinomycetes</taxon>
        <taxon>Mycobacteriales</taxon>
        <taxon>Nocardiaceae</taxon>
        <taxon>Rhodococcus</taxon>
    </lineage>
</organism>
<dbReference type="SMART" id="SM00874">
    <property type="entry name" value="B5"/>
    <property type="match status" value="1"/>
</dbReference>
<keyword evidence="6 15" id="KW-0436">Ligase</keyword>
<dbReference type="InterPro" id="IPR045864">
    <property type="entry name" value="aa-tRNA-synth_II/BPL/LPL"/>
</dbReference>
<feature type="domain" description="TRNA-binding" evidence="17">
    <location>
        <begin position="43"/>
        <end position="154"/>
    </location>
</feature>
<dbReference type="CDD" id="cd02796">
    <property type="entry name" value="tRNA_bind_bactPheRS"/>
    <property type="match status" value="1"/>
</dbReference>
<dbReference type="SUPFAM" id="SSF50249">
    <property type="entry name" value="Nucleic acid-binding proteins"/>
    <property type="match status" value="1"/>
</dbReference>
<dbReference type="InterPro" id="IPR033714">
    <property type="entry name" value="tRNA_bind_bactPheRS"/>
</dbReference>
<dbReference type="Gene3D" id="3.50.40.10">
    <property type="entry name" value="Phenylalanyl-trna Synthetase, Chain B, domain 3"/>
    <property type="match status" value="1"/>
</dbReference>
<dbReference type="HAMAP" id="MF_00283">
    <property type="entry name" value="Phe_tRNA_synth_beta1"/>
    <property type="match status" value="1"/>
</dbReference>
<dbReference type="Gene3D" id="3.30.70.380">
    <property type="entry name" value="Ferrodoxin-fold anticodon-binding domain"/>
    <property type="match status" value="1"/>
</dbReference>
<feature type="binding site" evidence="15">
    <location>
        <position position="473"/>
    </location>
    <ligand>
        <name>Mg(2+)</name>
        <dbReference type="ChEBI" id="CHEBI:18420"/>
        <note>shared with alpha subunit</note>
    </ligand>
</feature>
<keyword evidence="13 15" id="KW-0030">Aminoacyl-tRNA synthetase</keyword>
<comment type="cofactor">
    <cofactor evidence="15">
        <name>Mg(2+)</name>
        <dbReference type="ChEBI" id="CHEBI:18420"/>
    </cofactor>
    <text evidence="15">Binds 2 magnesium ions per tetramer.</text>
</comment>
<dbReference type="InterPro" id="IPR012340">
    <property type="entry name" value="NA-bd_OB-fold"/>
</dbReference>
<feature type="domain" description="B5" evidence="19">
    <location>
        <begin position="406"/>
        <end position="486"/>
    </location>
</feature>
<dbReference type="NCBIfam" id="TIGR00472">
    <property type="entry name" value="pheT_bact"/>
    <property type="match status" value="1"/>
</dbReference>
<evidence type="ECO:0000256" key="3">
    <source>
        <dbReference type="ARBA" id="ARBA00011209"/>
    </source>
</evidence>
<feature type="binding site" evidence="15">
    <location>
        <position position="464"/>
    </location>
    <ligand>
        <name>Mg(2+)</name>
        <dbReference type="ChEBI" id="CHEBI:18420"/>
        <note>shared with alpha subunit</note>
    </ligand>
</feature>
<evidence type="ECO:0000256" key="7">
    <source>
        <dbReference type="ARBA" id="ARBA00022723"/>
    </source>
</evidence>
<comment type="similarity">
    <text evidence="2 15">Belongs to the phenylalanyl-tRNA synthetase beta subunit family. Type 1 subfamily.</text>
</comment>
<sequence>MRVAQSWLAEILQRATPEWNVTPEELDAGFVRVGLEVEDIETLERVDHLVVGRVEEITELEGFKKPIRFCQVDVGEDAPRGIVCGARNFTEGDLIVAALPGAVLPGGFAIAARKTYGQVSDGMICSVAELGIGKDHSGILILEPGSGEPGDDANDLLGLGDTVIELNITPDRGYCFSLRGLTRELACGFDLEFIDPAQVPSLPSDGGESYPIRLEPEAGATRFAARKVTGIDPTAVTPWWMQRRLHTAGVRPISPAVDVTNYVMLELGQPLHAFDAATLQGEIVIRRATVGEKLVTLDGVERDLDPEDVVITDDSGVISLAGIMGGATTEVGDGTTEILLEAATWDPLAVFRGNRRHKLSSEAGKRFERTVDPEVALAALDRAASLLTSIAGGRVEPTLTDISVPTETVSVHMDIDLPDRTAGVTYANGTAARRLTQIGCAVEVGVGDDGHGQLVVTPPSWRPDLRQPADLVEEVLRLEGLEQIPSVVPAAPAGRGLTPSQRRRRSVGRALASDGYIEVLAPVFLPAGVFDTWALDADDPRRTTTKVLNPLEADRPELATTLLPGLLEVLSRNISRGQRDVALFSIAQVVHPGSETTSVAALPVDRRPTDDEIALLERSLPEQPVHVGGVLSGLREPAGPWGPGRAGEAADAFAAAETIARAAGVQLERRAAQYLPWHPGRCAELLVDGVVVGHAGELHPAVVERAGLPARTCAFELNLDALPIVELLPAPVVSPFPAVLQDVAVVVSDEVPAARVEAALRSGCGELLEDIRLFDVFTGSQVGEGRKSLAFALRFRAYDRTLTEDEASAARDSAVAAASAAVGAELRA</sequence>
<evidence type="ECO:0000256" key="14">
    <source>
        <dbReference type="ARBA" id="ARBA00049255"/>
    </source>
</evidence>
<evidence type="ECO:0000313" key="20">
    <source>
        <dbReference type="EMBL" id="MEE2060057.1"/>
    </source>
</evidence>
<dbReference type="Pfam" id="PF03483">
    <property type="entry name" value="B3_4"/>
    <property type="match status" value="1"/>
</dbReference>
<keyword evidence="21" id="KW-1185">Reference proteome</keyword>
<keyword evidence="12 15" id="KW-0648">Protein biosynthesis</keyword>
<reference evidence="20 21" key="1">
    <citation type="submission" date="2023-07" db="EMBL/GenBank/DDBJ databases">
        <authorList>
            <person name="Girao M."/>
            <person name="Carvalho M.F."/>
        </authorList>
    </citation>
    <scope>NUCLEOTIDE SEQUENCE [LARGE SCALE GENOMIC DNA]</scope>
    <source>
        <strain evidence="20 21">YIM65754</strain>
    </source>
</reference>
<keyword evidence="4 15" id="KW-0963">Cytoplasm</keyword>
<evidence type="ECO:0000256" key="15">
    <source>
        <dbReference type="HAMAP-Rule" id="MF_00283"/>
    </source>
</evidence>
<dbReference type="Pfam" id="PF03147">
    <property type="entry name" value="FDX-ACB"/>
    <property type="match status" value="1"/>
</dbReference>
<keyword evidence="7 15" id="KW-0479">Metal-binding</keyword>
<evidence type="ECO:0000256" key="10">
    <source>
        <dbReference type="ARBA" id="ARBA00022842"/>
    </source>
</evidence>
<dbReference type="PANTHER" id="PTHR10947">
    <property type="entry name" value="PHENYLALANYL-TRNA SYNTHETASE BETA CHAIN AND LEUCINE-RICH REPEAT-CONTAINING PROTEIN 47"/>
    <property type="match status" value="1"/>
</dbReference>
<protein>
    <recommendedName>
        <fullName evidence="15">Phenylalanine--tRNA ligase beta subunit</fullName>
        <ecNumber evidence="15">6.1.1.20</ecNumber>
    </recommendedName>
    <alternativeName>
        <fullName evidence="15">Phenylalanyl-tRNA synthetase beta subunit</fullName>
        <shortName evidence="15">PheRS</shortName>
    </alternativeName>
</protein>
<dbReference type="InterPro" id="IPR005146">
    <property type="entry name" value="B3/B4_tRNA-bd"/>
</dbReference>
<comment type="catalytic activity">
    <reaction evidence="14 15">
        <text>tRNA(Phe) + L-phenylalanine + ATP = L-phenylalanyl-tRNA(Phe) + AMP + diphosphate + H(+)</text>
        <dbReference type="Rhea" id="RHEA:19413"/>
        <dbReference type="Rhea" id="RHEA-COMP:9668"/>
        <dbReference type="Rhea" id="RHEA-COMP:9699"/>
        <dbReference type="ChEBI" id="CHEBI:15378"/>
        <dbReference type="ChEBI" id="CHEBI:30616"/>
        <dbReference type="ChEBI" id="CHEBI:33019"/>
        <dbReference type="ChEBI" id="CHEBI:58095"/>
        <dbReference type="ChEBI" id="CHEBI:78442"/>
        <dbReference type="ChEBI" id="CHEBI:78531"/>
        <dbReference type="ChEBI" id="CHEBI:456215"/>
        <dbReference type="EC" id="6.1.1.20"/>
    </reaction>
</comment>
<evidence type="ECO:0000256" key="13">
    <source>
        <dbReference type="ARBA" id="ARBA00023146"/>
    </source>
</evidence>
<dbReference type="SUPFAM" id="SSF54991">
    <property type="entry name" value="Anticodon-binding domain of PheRS"/>
    <property type="match status" value="1"/>
</dbReference>
<dbReference type="InterPro" id="IPR020825">
    <property type="entry name" value="Phe-tRNA_synthase-like_B3/B4"/>
</dbReference>
<dbReference type="PANTHER" id="PTHR10947:SF0">
    <property type="entry name" value="PHENYLALANINE--TRNA LIGASE BETA SUBUNIT"/>
    <property type="match status" value="1"/>
</dbReference>
<evidence type="ECO:0000256" key="11">
    <source>
        <dbReference type="ARBA" id="ARBA00022884"/>
    </source>
</evidence>
<feature type="binding site" evidence="15">
    <location>
        <position position="474"/>
    </location>
    <ligand>
        <name>Mg(2+)</name>
        <dbReference type="ChEBI" id="CHEBI:18420"/>
        <note>shared with alpha subunit</note>
    </ligand>
</feature>
<dbReference type="InterPro" id="IPR036690">
    <property type="entry name" value="Fdx_antiC-bd_sf"/>
</dbReference>
<dbReference type="PROSITE" id="PS51447">
    <property type="entry name" value="FDX_ACB"/>
    <property type="match status" value="1"/>
</dbReference>
<evidence type="ECO:0000256" key="1">
    <source>
        <dbReference type="ARBA" id="ARBA00004496"/>
    </source>
</evidence>
<dbReference type="GO" id="GO:0004826">
    <property type="term" value="F:phenylalanine-tRNA ligase activity"/>
    <property type="evidence" value="ECO:0007669"/>
    <property type="project" value="UniProtKB-EC"/>
</dbReference>
<keyword evidence="5 16" id="KW-0820">tRNA-binding</keyword>
<dbReference type="Gene3D" id="3.30.930.10">
    <property type="entry name" value="Bira Bifunctional Protein, Domain 2"/>
    <property type="match status" value="1"/>
</dbReference>
<dbReference type="EC" id="6.1.1.20" evidence="15"/>
<comment type="subcellular location">
    <subcellularLocation>
        <location evidence="1 15">Cytoplasm</location>
    </subcellularLocation>
</comment>
<proteinExistence type="inferred from homology"/>
<evidence type="ECO:0000259" key="17">
    <source>
        <dbReference type="PROSITE" id="PS50886"/>
    </source>
</evidence>
<dbReference type="Pfam" id="PF03484">
    <property type="entry name" value="B5"/>
    <property type="match status" value="1"/>
</dbReference>
<dbReference type="Pfam" id="PF17759">
    <property type="entry name" value="tRNA_synthFbeta"/>
    <property type="match status" value="1"/>
</dbReference>
<dbReference type="Proteomes" id="UP001336020">
    <property type="component" value="Unassembled WGS sequence"/>
</dbReference>
<evidence type="ECO:0000256" key="2">
    <source>
        <dbReference type="ARBA" id="ARBA00008653"/>
    </source>
</evidence>
<comment type="subunit">
    <text evidence="3 15">Tetramer of two alpha and two beta subunits.</text>
</comment>
<dbReference type="InterPro" id="IPR009061">
    <property type="entry name" value="DNA-bd_dom_put_sf"/>
</dbReference>
<evidence type="ECO:0000256" key="8">
    <source>
        <dbReference type="ARBA" id="ARBA00022741"/>
    </source>
</evidence>
<dbReference type="InterPro" id="IPR002547">
    <property type="entry name" value="tRNA-bd_dom"/>
</dbReference>
<evidence type="ECO:0000256" key="4">
    <source>
        <dbReference type="ARBA" id="ARBA00022490"/>
    </source>
</evidence>
<gene>
    <name evidence="15 20" type="primary">pheT</name>
    <name evidence="20" type="ORF">Q7514_21265</name>
</gene>
<keyword evidence="8 15" id="KW-0547">Nucleotide-binding</keyword>
<dbReference type="PROSITE" id="PS50886">
    <property type="entry name" value="TRBD"/>
    <property type="match status" value="1"/>
</dbReference>
<feature type="domain" description="FDX-ACB" evidence="18">
    <location>
        <begin position="734"/>
        <end position="827"/>
    </location>
</feature>
<dbReference type="Pfam" id="PF01588">
    <property type="entry name" value="tRNA_bind"/>
    <property type="match status" value="1"/>
</dbReference>
<evidence type="ECO:0000256" key="9">
    <source>
        <dbReference type="ARBA" id="ARBA00022840"/>
    </source>
</evidence>
<feature type="binding site" evidence="15">
    <location>
        <position position="470"/>
    </location>
    <ligand>
        <name>Mg(2+)</name>
        <dbReference type="ChEBI" id="CHEBI:18420"/>
        <note>shared with alpha subunit</note>
    </ligand>
</feature>
<dbReference type="InterPro" id="IPR005121">
    <property type="entry name" value="Fdx_antiC-bd"/>
</dbReference>